<sequence length="144" mass="15294">MLQECNPHLPTKDWKVVKVEEHEGDVNQAVLVLNKESVAPIETARGVLNFGFSAIHIKVCKGDSNAASSSAGNPAEQVLAEELEAPGGPEDGYSTDSSLSREIRALGPAIEDVDLSDTEEADVTVVEVEAVDVTKTSTNKPLPQ</sequence>
<proteinExistence type="predicted"/>
<evidence type="ECO:0000259" key="1">
    <source>
        <dbReference type="Pfam" id="PF16012"/>
    </source>
</evidence>
<protein>
    <recommendedName>
        <fullName evidence="1">DUF4780 domain-containing protein</fullName>
    </recommendedName>
</protein>
<dbReference type="GeneID" id="136117791"/>
<keyword evidence="2" id="KW-1185">Reference proteome</keyword>
<organism evidence="2 3">
    <name type="scientific">Drosophila suzukii</name>
    <name type="common">Spotted-wing drosophila fruit fly</name>
    <dbReference type="NCBI Taxonomy" id="28584"/>
    <lineage>
        <taxon>Eukaryota</taxon>
        <taxon>Metazoa</taxon>
        <taxon>Ecdysozoa</taxon>
        <taxon>Arthropoda</taxon>
        <taxon>Hexapoda</taxon>
        <taxon>Insecta</taxon>
        <taxon>Pterygota</taxon>
        <taxon>Neoptera</taxon>
        <taxon>Endopterygota</taxon>
        <taxon>Diptera</taxon>
        <taxon>Brachycera</taxon>
        <taxon>Muscomorpha</taxon>
        <taxon>Ephydroidea</taxon>
        <taxon>Drosophilidae</taxon>
        <taxon>Drosophila</taxon>
        <taxon>Sophophora</taxon>
    </lineage>
</organism>
<dbReference type="RefSeq" id="XP_070855176.1">
    <property type="nucleotide sequence ID" value="XM_070999075.1"/>
</dbReference>
<name>A0ABM4TYW5_DROSZ</name>
<evidence type="ECO:0000313" key="3">
    <source>
        <dbReference type="RefSeq" id="XP_070855176.1"/>
    </source>
</evidence>
<dbReference type="InterPro" id="IPR031961">
    <property type="entry name" value="DUF4780"/>
</dbReference>
<feature type="domain" description="DUF4780" evidence="1">
    <location>
        <begin position="2"/>
        <end position="57"/>
    </location>
</feature>
<reference evidence="3" key="1">
    <citation type="submission" date="2025-08" db="UniProtKB">
        <authorList>
            <consortium name="RefSeq"/>
        </authorList>
    </citation>
    <scope>IDENTIFICATION</scope>
</reference>
<dbReference type="Pfam" id="PF16012">
    <property type="entry name" value="DUF4780"/>
    <property type="match status" value="1"/>
</dbReference>
<accession>A0ABM4TYW5</accession>
<gene>
    <name evidence="3" type="primary">LOC136117791</name>
</gene>
<evidence type="ECO:0000313" key="2">
    <source>
        <dbReference type="Proteomes" id="UP001652628"/>
    </source>
</evidence>
<dbReference type="Proteomes" id="UP001652628">
    <property type="component" value="Unplaced"/>
</dbReference>